<dbReference type="OrthoDB" id="1158011at2759"/>
<dbReference type="EMBL" id="KB932202">
    <property type="protein sequence ID" value="KCV72123.1"/>
    <property type="molecule type" value="Genomic_DNA"/>
</dbReference>
<accession>A0A058ZDX0</accession>
<dbReference type="PANTHER" id="PTHR24067">
    <property type="entry name" value="UBIQUITIN-CONJUGATING ENZYME E2"/>
    <property type="match status" value="1"/>
</dbReference>
<dbReference type="CDD" id="cd23799">
    <property type="entry name" value="UBCc_UBE2J"/>
    <property type="match status" value="1"/>
</dbReference>
<dbReference type="InterPro" id="IPR016135">
    <property type="entry name" value="UBQ-conjugating_enzyme/RWD"/>
</dbReference>
<evidence type="ECO:0000313" key="3">
    <source>
        <dbReference type="EMBL" id="KCV72123.1"/>
    </source>
</evidence>
<gene>
    <name evidence="3" type="ORF">H696_01529</name>
</gene>
<proteinExistence type="predicted"/>
<feature type="compositionally biased region" description="Low complexity" evidence="1">
    <location>
        <begin position="230"/>
        <end position="244"/>
    </location>
</feature>
<dbReference type="PROSITE" id="PS50127">
    <property type="entry name" value="UBC_2"/>
    <property type="match status" value="1"/>
</dbReference>
<keyword evidence="4" id="KW-1185">Reference proteome</keyword>
<feature type="region of interest" description="Disordered" evidence="1">
    <location>
        <begin position="196"/>
        <end position="285"/>
    </location>
</feature>
<feature type="compositionally biased region" description="Low complexity" evidence="1">
    <location>
        <begin position="252"/>
        <end position="267"/>
    </location>
</feature>
<dbReference type="GeneID" id="20526254"/>
<dbReference type="SMART" id="SM00212">
    <property type="entry name" value="UBCc"/>
    <property type="match status" value="1"/>
</dbReference>
<organism evidence="3">
    <name type="scientific">Fonticula alba</name>
    <name type="common">Slime mold</name>
    <dbReference type="NCBI Taxonomy" id="691883"/>
    <lineage>
        <taxon>Eukaryota</taxon>
        <taxon>Rotosphaerida</taxon>
        <taxon>Fonticulaceae</taxon>
        <taxon>Fonticula</taxon>
    </lineage>
</organism>
<dbReference type="InterPro" id="IPR000608">
    <property type="entry name" value="UBC"/>
</dbReference>
<evidence type="ECO:0000259" key="2">
    <source>
        <dbReference type="PROSITE" id="PS50127"/>
    </source>
</evidence>
<dbReference type="RefSeq" id="XP_009493701.1">
    <property type="nucleotide sequence ID" value="XM_009495426.1"/>
</dbReference>
<evidence type="ECO:0000256" key="1">
    <source>
        <dbReference type="SAM" id="MobiDB-lite"/>
    </source>
</evidence>
<dbReference type="Gene3D" id="3.10.110.10">
    <property type="entry name" value="Ubiquitin Conjugating Enzyme"/>
    <property type="match status" value="1"/>
</dbReference>
<feature type="compositionally biased region" description="Low complexity" evidence="1">
    <location>
        <begin position="197"/>
        <end position="214"/>
    </location>
</feature>
<dbReference type="Proteomes" id="UP000030693">
    <property type="component" value="Unassembled WGS sequence"/>
</dbReference>
<protein>
    <recommendedName>
        <fullName evidence="2">UBC core domain-containing protein</fullName>
    </recommendedName>
</protein>
<feature type="domain" description="UBC core" evidence="2">
    <location>
        <begin position="5"/>
        <end position="157"/>
    </location>
</feature>
<sequence length="285" mass="30534">MSSHMAVTHLQNEFRRFLKNPVPFCLASPQASNFLEWDYCLIGPPDSPYFGGVYHGKIVFPNNFPFSPPSILMITPSGRFETNTRLCLSMSDFHPKTWSASWTVSSILLGIQSFMLEETPTQGSIHPPTSFLERRKLAAASHSHCLSNPRFCSQFPQVKSDIQSGRLPPVDMSPAALKELEQKCLALLSLPKKTAGSASASALPPAAAESQPSQEAEEQPPVAEPGDDVPTSSSPTSSAPSASTGHVDTGVSSTVAPAQTPTTTTSRTKPKISAAALLKQKGRSI</sequence>
<dbReference type="STRING" id="691883.A0A058ZDX0"/>
<dbReference type="InterPro" id="IPR050113">
    <property type="entry name" value="Ub_conjugating_enzyme"/>
</dbReference>
<dbReference type="Pfam" id="PF00179">
    <property type="entry name" value="UQ_con"/>
    <property type="match status" value="1"/>
</dbReference>
<dbReference type="SUPFAM" id="SSF54495">
    <property type="entry name" value="UBC-like"/>
    <property type="match status" value="1"/>
</dbReference>
<dbReference type="AlphaFoldDB" id="A0A058ZDX0"/>
<evidence type="ECO:0000313" key="4">
    <source>
        <dbReference type="Proteomes" id="UP000030693"/>
    </source>
</evidence>
<name>A0A058ZDX0_FONAL</name>
<dbReference type="eggNOG" id="KOG0894">
    <property type="taxonomic scope" value="Eukaryota"/>
</dbReference>
<dbReference type="OMA" id="KVCISFT"/>
<reference evidence="3" key="1">
    <citation type="submission" date="2013-04" db="EMBL/GenBank/DDBJ databases">
        <title>The Genome Sequence of Fonticula alba ATCC 38817.</title>
        <authorList>
            <consortium name="The Broad Institute Genomics Platform"/>
            <person name="Russ C."/>
            <person name="Cuomo C."/>
            <person name="Burger G."/>
            <person name="Gray M.W."/>
            <person name="Holland P.W.H."/>
            <person name="King N."/>
            <person name="Lang F.B.F."/>
            <person name="Roger A.J."/>
            <person name="Ruiz-Trillo I."/>
            <person name="Brown M."/>
            <person name="Walker B."/>
            <person name="Young S."/>
            <person name="Zeng Q."/>
            <person name="Gargeya S."/>
            <person name="Fitzgerald M."/>
            <person name="Haas B."/>
            <person name="Abouelleil A."/>
            <person name="Allen A.W."/>
            <person name="Alvarado L."/>
            <person name="Arachchi H.M."/>
            <person name="Berlin A.M."/>
            <person name="Chapman S.B."/>
            <person name="Gainer-Dewar J."/>
            <person name="Goldberg J."/>
            <person name="Griggs A."/>
            <person name="Gujja S."/>
            <person name="Hansen M."/>
            <person name="Howarth C."/>
            <person name="Imamovic A."/>
            <person name="Ireland A."/>
            <person name="Larimer J."/>
            <person name="McCowan C."/>
            <person name="Murphy C."/>
            <person name="Pearson M."/>
            <person name="Poon T.W."/>
            <person name="Priest M."/>
            <person name="Roberts A."/>
            <person name="Saif S."/>
            <person name="Shea T."/>
            <person name="Sisk P."/>
            <person name="Sykes S."/>
            <person name="Wortman J."/>
            <person name="Nusbaum C."/>
            <person name="Birren B."/>
        </authorList>
    </citation>
    <scope>NUCLEOTIDE SEQUENCE [LARGE SCALE GENOMIC DNA]</scope>
    <source>
        <strain evidence="3">ATCC 38817</strain>
    </source>
</reference>